<dbReference type="PANTHER" id="PTHR15375">
    <property type="entry name" value="ACTIVATOR OF S-PHASE KINASE-RELATED"/>
    <property type="match status" value="1"/>
</dbReference>
<dbReference type="Pfam" id="PF22437">
    <property type="entry name" value="DBF4_BRCT"/>
    <property type="match status" value="1"/>
</dbReference>
<feature type="region of interest" description="Disordered" evidence="5">
    <location>
        <begin position="142"/>
        <end position="163"/>
    </location>
</feature>
<dbReference type="Gene3D" id="6.10.250.3410">
    <property type="entry name" value="DBF zinc finger"/>
    <property type="match status" value="1"/>
</dbReference>
<proteinExistence type="predicted"/>
<feature type="region of interest" description="Disordered" evidence="5">
    <location>
        <begin position="217"/>
        <end position="236"/>
    </location>
</feature>
<dbReference type="InterPro" id="IPR055116">
    <property type="entry name" value="DBF4_BRCT"/>
</dbReference>
<dbReference type="PANTHER" id="PTHR15375:SF26">
    <property type="entry name" value="PROTEIN CHIFFON"/>
    <property type="match status" value="1"/>
</dbReference>
<feature type="region of interest" description="Disordered" evidence="5">
    <location>
        <begin position="1"/>
        <end position="37"/>
    </location>
</feature>
<dbReference type="GeneID" id="28976347"/>
<dbReference type="InterPro" id="IPR051590">
    <property type="entry name" value="Replication_Regulatory_Kinase"/>
</dbReference>
<keyword evidence="1" id="KW-0479">Metal-binding</keyword>
<dbReference type="GO" id="GO:0003676">
    <property type="term" value="F:nucleic acid binding"/>
    <property type="evidence" value="ECO:0007669"/>
    <property type="project" value="InterPro"/>
</dbReference>
<dbReference type="InterPro" id="IPR036420">
    <property type="entry name" value="BRCT_dom_sf"/>
</dbReference>
<evidence type="ECO:0000256" key="1">
    <source>
        <dbReference type="ARBA" id="ARBA00022723"/>
    </source>
</evidence>
<dbReference type="InterPro" id="IPR038545">
    <property type="entry name" value="Znf_DBF_sf"/>
</dbReference>
<organism evidence="7 8">
    <name type="scientific">Rhodotorula graminis (strain WP1)</name>
    <dbReference type="NCBI Taxonomy" id="578459"/>
    <lineage>
        <taxon>Eukaryota</taxon>
        <taxon>Fungi</taxon>
        <taxon>Dikarya</taxon>
        <taxon>Basidiomycota</taxon>
        <taxon>Pucciniomycotina</taxon>
        <taxon>Microbotryomycetes</taxon>
        <taxon>Sporidiobolales</taxon>
        <taxon>Sporidiobolaceae</taxon>
        <taxon>Rhodotorula</taxon>
    </lineage>
</organism>
<dbReference type="GO" id="GO:0008270">
    <property type="term" value="F:zinc ion binding"/>
    <property type="evidence" value="ECO:0007669"/>
    <property type="project" value="UniProtKB-KW"/>
</dbReference>
<accession>A0A194SAU4</accession>
<dbReference type="GO" id="GO:1901987">
    <property type="term" value="P:regulation of cell cycle phase transition"/>
    <property type="evidence" value="ECO:0007669"/>
    <property type="project" value="TreeGrafter"/>
</dbReference>
<dbReference type="GO" id="GO:0031431">
    <property type="term" value="C:Dbf4-dependent protein kinase complex"/>
    <property type="evidence" value="ECO:0007669"/>
    <property type="project" value="TreeGrafter"/>
</dbReference>
<protein>
    <recommendedName>
        <fullName evidence="6">DBF4-type domain-containing protein</fullName>
    </recommendedName>
</protein>
<evidence type="ECO:0000313" key="8">
    <source>
        <dbReference type="Proteomes" id="UP000053890"/>
    </source>
</evidence>
<dbReference type="SUPFAM" id="SSF52113">
    <property type="entry name" value="BRCT domain"/>
    <property type="match status" value="1"/>
</dbReference>
<dbReference type="OMA" id="GMKIWAI"/>
<evidence type="ECO:0000256" key="3">
    <source>
        <dbReference type="ARBA" id="ARBA00022833"/>
    </source>
</evidence>
<feature type="domain" description="DBF4-type" evidence="6">
    <location>
        <begin position="586"/>
        <end position="635"/>
    </location>
</feature>
<feature type="compositionally biased region" description="Polar residues" evidence="5">
    <location>
        <begin position="1"/>
        <end position="18"/>
    </location>
</feature>
<name>A0A194SAU4_RHOGW</name>
<evidence type="ECO:0000256" key="5">
    <source>
        <dbReference type="SAM" id="MobiDB-lite"/>
    </source>
</evidence>
<dbReference type="Pfam" id="PF08630">
    <property type="entry name" value="Dfp1_Him1_M"/>
    <property type="match status" value="1"/>
</dbReference>
<keyword evidence="2 4" id="KW-0863">Zinc-finger</keyword>
<evidence type="ECO:0000259" key="6">
    <source>
        <dbReference type="PROSITE" id="PS51265"/>
    </source>
</evidence>
<keyword evidence="3" id="KW-0862">Zinc</keyword>
<dbReference type="AlphaFoldDB" id="A0A194SAU4"/>
<dbReference type="InterPro" id="IPR013939">
    <property type="entry name" value="Regulatory_Dfp1/Him1"/>
</dbReference>
<evidence type="ECO:0000313" key="7">
    <source>
        <dbReference type="EMBL" id="KPV77727.1"/>
    </source>
</evidence>
<dbReference type="PROSITE" id="PS51265">
    <property type="entry name" value="ZF_DBF4"/>
    <property type="match status" value="1"/>
</dbReference>
<evidence type="ECO:0000256" key="2">
    <source>
        <dbReference type="ARBA" id="ARBA00022771"/>
    </source>
</evidence>
<dbReference type="EMBL" id="KQ474074">
    <property type="protein sequence ID" value="KPV77727.1"/>
    <property type="molecule type" value="Genomic_DNA"/>
</dbReference>
<dbReference type="FunFam" id="6.10.250.3410:FF:000001">
    <property type="entry name" value="Protein DBF4 homolog A"/>
    <property type="match status" value="1"/>
</dbReference>
<dbReference type="STRING" id="578459.A0A194SAU4"/>
<dbReference type="GO" id="GO:0043539">
    <property type="term" value="F:protein serine/threonine kinase activator activity"/>
    <property type="evidence" value="ECO:0007669"/>
    <property type="project" value="TreeGrafter"/>
</dbReference>
<dbReference type="GO" id="GO:0010571">
    <property type="term" value="P:positive regulation of nuclear cell cycle DNA replication"/>
    <property type="evidence" value="ECO:0007669"/>
    <property type="project" value="TreeGrafter"/>
</dbReference>
<dbReference type="Pfam" id="PF07535">
    <property type="entry name" value="zf-DBF"/>
    <property type="match status" value="1"/>
</dbReference>
<sequence>MATTPTGTAQATWAVNSRSHSRRTDTGDAPAPPAAPVFLEQPLFLNALAGPSNPHHKPALAPAPAPVSVPMQATRVQGHTGVRAALALLQDRDRNVVAKRTAADLAQDDSSPVIIEDRPTKKRATATAPELAAAAAALTAQDARRKSRKATAQDKEKAATENQQWRNKFRKAFPSFTFYFDAIDEATKASLGAQVKRLGSSVDQFFSKKVTHVVTSRPVPSAAGKENVSDSPAASKVGGGMLESAAGKVKKATARSPKMYELPNGQKLRPLVGDFDKNPFIDSQDILSKALDFGLKIWPAEKLQLMLTRINHHSPSKENGLQRDPSLPSLLRDEQLYGTRERDPFVPRTDTHYFPSNKYFLLVEDSTGEHRPIVAKEYDKPRKHEEPSWPILYGGIEGRTGFYRYDGEITYERRVPPPAPLVAPQQQQQQQQVANGGKGGFGSVAARALAPNLRRAVSLQNVAREQAGRADGIGAGVGAAGAHHPRRDSFMAASGNSQTITSNIASATSTAARSGAAQASRFGANGGLVDKRLAVLSNRTVSVAGSGLAGGVARVKRMGIQRSVSVDGGLNGLRVPAAAAAAVRDEPKKPGYCENCRVKYDDFKDHVVSSKHRRFALNPKHWVELDRLLEKIERPLAADPVGDQYDDSGFYDAVCRSDGGSIADEDEDDEPQEEDEYKLPVALSSEHLGDPAFDAWIKQVAERNFEEDTRLAARAAASAGGL</sequence>
<reference evidence="7 8" key="1">
    <citation type="journal article" date="2015" name="Front. Microbiol.">
        <title>Genome sequence of the plant growth promoting endophytic yeast Rhodotorula graminis WP1.</title>
        <authorList>
            <person name="Firrincieli A."/>
            <person name="Otillar R."/>
            <person name="Salamov A."/>
            <person name="Schmutz J."/>
            <person name="Khan Z."/>
            <person name="Redman R.S."/>
            <person name="Fleck N.D."/>
            <person name="Lindquist E."/>
            <person name="Grigoriev I.V."/>
            <person name="Doty S.L."/>
        </authorList>
    </citation>
    <scope>NUCLEOTIDE SEQUENCE [LARGE SCALE GENOMIC DNA]</scope>
    <source>
        <strain evidence="7 8">WP1</strain>
    </source>
</reference>
<dbReference type="RefSeq" id="XP_018273776.1">
    <property type="nucleotide sequence ID" value="XM_018415899.1"/>
</dbReference>
<dbReference type="InterPro" id="IPR006572">
    <property type="entry name" value="Znf_DBF"/>
</dbReference>
<keyword evidence="8" id="KW-1185">Reference proteome</keyword>
<gene>
    <name evidence="7" type="ORF">RHOBADRAFT_51543</name>
</gene>
<dbReference type="OrthoDB" id="21380at2759"/>
<dbReference type="Gene3D" id="3.40.50.10190">
    <property type="entry name" value="BRCT domain"/>
    <property type="match status" value="1"/>
</dbReference>
<dbReference type="Proteomes" id="UP000053890">
    <property type="component" value="Unassembled WGS sequence"/>
</dbReference>
<dbReference type="SMART" id="SM00586">
    <property type="entry name" value="ZnF_DBF"/>
    <property type="match status" value="1"/>
</dbReference>
<evidence type="ECO:0000256" key="4">
    <source>
        <dbReference type="PROSITE-ProRule" id="PRU00600"/>
    </source>
</evidence>